<dbReference type="EMBL" id="ML978963">
    <property type="protein sequence ID" value="KAF1930472.1"/>
    <property type="molecule type" value="Genomic_DNA"/>
</dbReference>
<feature type="compositionally biased region" description="Polar residues" evidence="1">
    <location>
        <begin position="192"/>
        <end position="215"/>
    </location>
</feature>
<dbReference type="RefSeq" id="XP_033450720.1">
    <property type="nucleotide sequence ID" value="XM_033597904.1"/>
</dbReference>
<evidence type="ECO:0000313" key="3">
    <source>
        <dbReference type="Proteomes" id="UP000800082"/>
    </source>
</evidence>
<proteinExistence type="predicted"/>
<sequence>MCQTTEKTRSAAFGILSRPQGGTINVLPANTPFSIVAVPVIATLAATRSPFLSFFNSPRTFPVLPPCPTLSLPQRPASRPPKFPAPNTQSPTSWPLPRLAPPALSPPPQQPPSSPLQLHPPLSARSSAASVAPSHVASASSHAASVTSSATSRPSSDTSSTTSRASRVASSATSRATSAAGGAIGTGAVASRTNSSVTQFTGPAVSLTTESYDVL</sequence>
<keyword evidence="3" id="KW-1185">Reference proteome</keyword>
<evidence type="ECO:0000313" key="2">
    <source>
        <dbReference type="EMBL" id="KAF1930472.1"/>
    </source>
</evidence>
<dbReference type="GeneID" id="54355571"/>
<protein>
    <submittedName>
        <fullName evidence="2">Uncharacterized protein</fullName>
    </submittedName>
</protein>
<organism evidence="2 3">
    <name type="scientific">Didymella exigua CBS 183.55</name>
    <dbReference type="NCBI Taxonomy" id="1150837"/>
    <lineage>
        <taxon>Eukaryota</taxon>
        <taxon>Fungi</taxon>
        <taxon>Dikarya</taxon>
        <taxon>Ascomycota</taxon>
        <taxon>Pezizomycotina</taxon>
        <taxon>Dothideomycetes</taxon>
        <taxon>Pleosporomycetidae</taxon>
        <taxon>Pleosporales</taxon>
        <taxon>Pleosporineae</taxon>
        <taxon>Didymellaceae</taxon>
        <taxon>Didymella</taxon>
    </lineage>
</organism>
<gene>
    <name evidence="2" type="ORF">M421DRAFT_91002</name>
</gene>
<reference evidence="2" key="1">
    <citation type="journal article" date="2020" name="Stud. Mycol.">
        <title>101 Dothideomycetes genomes: a test case for predicting lifestyles and emergence of pathogens.</title>
        <authorList>
            <person name="Haridas S."/>
            <person name="Albert R."/>
            <person name="Binder M."/>
            <person name="Bloem J."/>
            <person name="Labutti K."/>
            <person name="Salamov A."/>
            <person name="Andreopoulos B."/>
            <person name="Baker S."/>
            <person name="Barry K."/>
            <person name="Bills G."/>
            <person name="Bluhm B."/>
            <person name="Cannon C."/>
            <person name="Castanera R."/>
            <person name="Culley D."/>
            <person name="Daum C."/>
            <person name="Ezra D."/>
            <person name="Gonzalez J."/>
            <person name="Henrissat B."/>
            <person name="Kuo A."/>
            <person name="Liang C."/>
            <person name="Lipzen A."/>
            <person name="Lutzoni F."/>
            <person name="Magnuson J."/>
            <person name="Mondo S."/>
            <person name="Nolan M."/>
            <person name="Ohm R."/>
            <person name="Pangilinan J."/>
            <person name="Park H.-J."/>
            <person name="Ramirez L."/>
            <person name="Alfaro M."/>
            <person name="Sun H."/>
            <person name="Tritt A."/>
            <person name="Yoshinaga Y."/>
            <person name="Zwiers L.-H."/>
            <person name="Turgeon B."/>
            <person name="Goodwin S."/>
            <person name="Spatafora J."/>
            <person name="Crous P."/>
            <person name="Grigoriev I."/>
        </authorList>
    </citation>
    <scope>NUCLEOTIDE SEQUENCE</scope>
    <source>
        <strain evidence="2">CBS 183.55</strain>
    </source>
</reference>
<feature type="region of interest" description="Disordered" evidence="1">
    <location>
        <begin position="72"/>
        <end position="215"/>
    </location>
</feature>
<name>A0A6A5RRR8_9PLEO</name>
<accession>A0A6A5RRR8</accession>
<dbReference type="Proteomes" id="UP000800082">
    <property type="component" value="Unassembled WGS sequence"/>
</dbReference>
<feature type="compositionally biased region" description="Low complexity" evidence="1">
    <location>
        <begin position="115"/>
        <end position="191"/>
    </location>
</feature>
<feature type="compositionally biased region" description="Pro residues" evidence="1">
    <location>
        <begin position="98"/>
        <end position="114"/>
    </location>
</feature>
<dbReference type="AlphaFoldDB" id="A0A6A5RRR8"/>
<evidence type="ECO:0000256" key="1">
    <source>
        <dbReference type="SAM" id="MobiDB-lite"/>
    </source>
</evidence>